<name>A0A0A9E871_ARUDO</name>
<sequence length="26" mass="3164">MWSRNMKRPDRQLSRLAPRGMGRLHL</sequence>
<protein>
    <submittedName>
        <fullName evidence="2">Uncharacterized protein</fullName>
    </submittedName>
</protein>
<dbReference type="EMBL" id="GBRH01201624">
    <property type="protein sequence ID" value="JAD96271.1"/>
    <property type="molecule type" value="Transcribed_RNA"/>
</dbReference>
<evidence type="ECO:0000313" key="2">
    <source>
        <dbReference type="EMBL" id="JAD96271.1"/>
    </source>
</evidence>
<proteinExistence type="predicted"/>
<feature type="region of interest" description="Disordered" evidence="1">
    <location>
        <begin position="1"/>
        <end position="26"/>
    </location>
</feature>
<organism evidence="2">
    <name type="scientific">Arundo donax</name>
    <name type="common">Giant reed</name>
    <name type="synonym">Donax arundinaceus</name>
    <dbReference type="NCBI Taxonomy" id="35708"/>
    <lineage>
        <taxon>Eukaryota</taxon>
        <taxon>Viridiplantae</taxon>
        <taxon>Streptophyta</taxon>
        <taxon>Embryophyta</taxon>
        <taxon>Tracheophyta</taxon>
        <taxon>Spermatophyta</taxon>
        <taxon>Magnoliopsida</taxon>
        <taxon>Liliopsida</taxon>
        <taxon>Poales</taxon>
        <taxon>Poaceae</taxon>
        <taxon>PACMAD clade</taxon>
        <taxon>Arundinoideae</taxon>
        <taxon>Arundineae</taxon>
        <taxon>Arundo</taxon>
    </lineage>
</organism>
<dbReference type="AlphaFoldDB" id="A0A0A9E871"/>
<evidence type="ECO:0000256" key="1">
    <source>
        <dbReference type="SAM" id="MobiDB-lite"/>
    </source>
</evidence>
<reference evidence="2" key="1">
    <citation type="submission" date="2014-09" db="EMBL/GenBank/DDBJ databases">
        <authorList>
            <person name="Magalhaes I.L.F."/>
            <person name="Oliveira U."/>
            <person name="Santos F.R."/>
            <person name="Vidigal T.H.D.A."/>
            <person name="Brescovit A.D."/>
            <person name="Santos A.J."/>
        </authorList>
    </citation>
    <scope>NUCLEOTIDE SEQUENCE</scope>
    <source>
        <tissue evidence="2">Shoot tissue taken approximately 20 cm above the soil surface</tissue>
    </source>
</reference>
<accession>A0A0A9E871</accession>
<reference evidence="2" key="2">
    <citation type="journal article" date="2015" name="Data Brief">
        <title>Shoot transcriptome of the giant reed, Arundo donax.</title>
        <authorList>
            <person name="Barrero R.A."/>
            <person name="Guerrero F.D."/>
            <person name="Moolhuijzen P."/>
            <person name="Goolsby J.A."/>
            <person name="Tidwell J."/>
            <person name="Bellgard S.E."/>
            <person name="Bellgard M.I."/>
        </authorList>
    </citation>
    <scope>NUCLEOTIDE SEQUENCE</scope>
    <source>
        <tissue evidence="2">Shoot tissue taken approximately 20 cm above the soil surface</tissue>
    </source>
</reference>